<keyword evidence="3" id="KW-1185">Reference proteome</keyword>
<dbReference type="EMBL" id="JBHSAY010000028">
    <property type="protein sequence ID" value="MFC4136092.1"/>
    <property type="molecule type" value="Genomic_DNA"/>
</dbReference>
<proteinExistence type="predicted"/>
<reference evidence="3" key="1">
    <citation type="journal article" date="2019" name="Int. J. Syst. Evol. Microbiol.">
        <title>The Global Catalogue of Microorganisms (GCM) 10K type strain sequencing project: providing services to taxonomists for standard genome sequencing and annotation.</title>
        <authorList>
            <consortium name="The Broad Institute Genomics Platform"/>
            <consortium name="The Broad Institute Genome Sequencing Center for Infectious Disease"/>
            <person name="Wu L."/>
            <person name="Ma J."/>
        </authorList>
    </citation>
    <scope>NUCLEOTIDE SEQUENCE [LARGE SCALE GENOMIC DNA]</scope>
    <source>
        <strain evidence="3">CGMCC 4.7289</strain>
    </source>
</reference>
<dbReference type="RefSeq" id="WP_253762765.1">
    <property type="nucleotide sequence ID" value="NZ_JAMZDZ010000001.1"/>
</dbReference>
<evidence type="ECO:0000256" key="1">
    <source>
        <dbReference type="SAM" id="Phobius"/>
    </source>
</evidence>
<keyword evidence="1" id="KW-1133">Transmembrane helix</keyword>
<dbReference type="Proteomes" id="UP001595816">
    <property type="component" value="Unassembled WGS sequence"/>
</dbReference>
<protein>
    <submittedName>
        <fullName evidence="2">Uncharacterized protein</fullName>
    </submittedName>
</protein>
<evidence type="ECO:0000313" key="2">
    <source>
        <dbReference type="EMBL" id="MFC4136092.1"/>
    </source>
</evidence>
<keyword evidence="1" id="KW-0472">Membrane</keyword>
<gene>
    <name evidence="2" type="ORF">ACFOZ4_36260</name>
</gene>
<keyword evidence="1" id="KW-0812">Transmembrane</keyword>
<name>A0ABV8M075_9ACTN</name>
<accession>A0ABV8M075</accession>
<evidence type="ECO:0000313" key="3">
    <source>
        <dbReference type="Proteomes" id="UP001595816"/>
    </source>
</evidence>
<feature type="transmembrane region" description="Helical" evidence="1">
    <location>
        <begin position="72"/>
        <end position="91"/>
    </location>
</feature>
<organism evidence="2 3">
    <name type="scientific">Hamadaea flava</name>
    <dbReference type="NCBI Taxonomy" id="1742688"/>
    <lineage>
        <taxon>Bacteria</taxon>
        <taxon>Bacillati</taxon>
        <taxon>Actinomycetota</taxon>
        <taxon>Actinomycetes</taxon>
        <taxon>Micromonosporales</taxon>
        <taxon>Micromonosporaceae</taxon>
        <taxon>Hamadaea</taxon>
    </lineage>
</organism>
<feature type="transmembrane region" description="Helical" evidence="1">
    <location>
        <begin position="36"/>
        <end position="60"/>
    </location>
</feature>
<sequence>MTLIRRLLVASGVVLVVVGAVGVLRSASVGLWPYLRFLVVSALYADLLVMPLVLLAGVLATRLLPPWLRVPVQGALYVSAVVTFVSLPLLLGYGRDVRLPSALPRDYPRGLLLVLAAVWTVALLLALYRLLRRPPARPPAR</sequence>
<feature type="transmembrane region" description="Helical" evidence="1">
    <location>
        <begin position="111"/>
        <end position="131"/>
    </location>
</feature>
<comment type="caution">
    <text evidence="2">The sequence shown here is derived from an EMBL/GenBank/DDBJ whole genome shotgun (WGS) entry which is preliminary data.</text>
</comment>